<dbReference type="AlphaFoldDB" id="A0A1I7WGK4"/>
<evidence type="ECO:0000313" key="2">
    <source>
        <dbReference type="Proteomes" id="UP000095283"/>
    </source>
</evidence>
<keyword evidence="2" id="KW-1185">Reference proteome</keyword>
<feature type="transmembrane region" description="Helical" evidence="1">
    <location>
        <begin position="39"/>
        <end position="58"/>
    </location>
</feature>
<name>A0A1I7WGK4_HETBA</name>
<feature type="transmembrane region" description="Helical" evidence="1">
    <location>
        <begin position="140"/>
        <end position="161"/>
    </location>
</feature>
<organism evidence="2 3">
    <name type="scientific">Heterorhabditis bacteriophora</name>
    <name type="common">Entomopathogenic nematode worm</name>
    <dbReference type="NCBI Taxonomy" id="37862"/>
    <lineage>
        <taxon>Eukaryota</taxon>
        <taxon>Metazoa</taxon>
        <taxon>Ecdysozoa</taxon>
        <taxon>Nematoda</taxon>
        <taxon>Chromadorea</taxon>
        <taxon>Rhabditida</taxon>
        <taxon>Rhabditina</taxon>
        <taxon>Rhabditomorpha</taxon>
        <taxon>Strongyloidea</taxon>
        <taxon>Heterorhabditidae</taxon>
        <taxon>Heterorhabditis</taxon>
    </lineage>
</organism>
<proteinExistence type="predicted"/>
<accession>A0A1I7WGK4</accession>
<dbReference type="WBParaSite" id="Hba_04122">
    <property type="protein sequence ID" value="Hba_04122"/>
    <property type="gene ID" value="Hba_04122"/>
</dbReference>
<sequence length="170" mass="19660">MCVIIQIMVIFKIIFMLGRQLNKYIFGEFSFVAFQNDGTLYFLAFFLSSVVELVQCFLRREALALEISSGTCNFFIESKRSNQSTVNLFSFSQKCSIARISHQQNGNRNVHMVCQLSVHFFFSEKIPYRIGINLLHYKKFICCILLFLFVVACLNGISHQLSEIDPSPWL</sequence>
<evidence type="ECO:0000256" key="1">
    <source>
        <dbReference type="SAM" id="Phobius"/>
    </source>
</evidence>
<evidence type="ECO:0000313" key="3">
    <source>
        <dbReference type="WBParaSite" id="Hba_04122"/>
    </source>
</evidence>
<keyword evidence="1" id="KW-1133">Transmembrane helix</keyword>
<reference evidence="3" key="1">
    <citation type="submission" date="2016-11" db="UniProtKB">
        <authorList>
            <consortium name="WormBaseParasite"/>
        </authorList>
    </citation>
    <scope>IDENTIFICATION</scope>
</reference>
<dbReference type="Proteomes" id="UP000095283">
    <property type="component" value="Unplaced"/>
</dbReference>
<protein>
    <submittedName>
        <fullName evidence="3">Uncharacterized protein</fullName>
    </submittedName>
</protein>
<keyword evidence="1" id="KW-0472">Membrane</keyword>
<keyword evidence="1" id="KW-0812">Transmembrane</keyword>